<gene>
    <name evidence="3" type="ORF">D3872_24240</name>
</gene>
<dbReference type="PANTHER" id="PTHR31438:SF1">
    <property type="entry name" value="LYSINE N-ACYLTRANSFERASE C17G9.06C-RELATED"/>
    <property type="match status" value="1"/>
</dbReference>
<evidence type="ECO:0000259" key="2">
    <source>
        <dbReference type="PROSITE" id="PS51186"/>
    </source>
</evidence>
<name>A0A418X7N6_9BURK</name>
<dbReference type="RefSeq" id="WP_119813166.1">
    <property type="nucleotide sequence ID" value="NZ_QYUP01000194.1"/>
</dbReference>
<dbReference type="Proteomes" id="UP000284006">
    <property type="component" value="Unassembled WGS sequence"/>
</dbReference>
<accession>A0A418X7N6</accession>
<dbReference type="Gene3D" id="3.40.630.30">
    <property type="match status" value="1"/>
</dbReference>
<reference evidence="3 4" key="1">
    <citation type="submission" date="2018-09" db="EMBL/GenBank/DDBJ databases">
        <authorList>
            <person name="Zhu H."/>
        </authorList>
    </citation>
    <scope>NUCLEOTIDE SEQUENCE [LARGE SCALE GENOMIC DNA]</scope>
    <source>
        <strain evidence="3 4">K1S02-61</strain>
    </source>
</reference>
<dbReference type="GO" id="GO:0016410">
    <property type="term" value="F:N-acyltransferase activity"/>
    <property type="evidence" value="ECO:0007669"/>
    <property type="project" value="TreeGrafter"/>
</dbReference>
<dbReference type="InterPro" id="IPR016181">
    <property type="entry name" value="Acyl_CoA_acyltransferase"/>
</dbReference>
<protein>
    <submittedName>
        <fullName evidence="3">N-acetyltransferase</fullName>
    </submittedName>
</protein>
<comment type="caution">
    <text evidence="3">The sequence shown here is derived from an EMBL/GenBank/DDBJ whole genome shotgun (WGS) entry which is preliminary data.</text>
</comment>
<evidence type="ECO:0000313" key="4">
    <source>
        <dbReference type="Proteomes" id="UP000284006"/>
    </source>
</evidence>
<evidence type="ECO:0000256" key="1">
    <source>
        <dbReference type="ARBA" id="ARBA00023251"/>
    </source>
</evidence>
<dbReference type="PANTHER" id="PTHR31438">
    <property type="entry name" value="LYSINE N-ACYLTRANSFERASE C17G9.06C-RELATED"/>
    <property type="match status" value="1"/>
</dbReference>
<keyword evidence="1" id="KW-0046">Antibiotic resistance</keyword>
<dbReference type="OrthoDB" id="9087497at2"/>
<feature type="domain" description="N-acetyltransferase" evidence="2">
    <location>
        <begin position="4"/>
        <end position="179"/>
    </location>
</feature>
<dbReference type="Pfam" id="PF13523">
    <property type="entry name" value="Acetyltransf_8"/>
    <property type="match status" value="1"/>
</dbReference>
<sequence>MPSFSFVPIARSDFPVLAAWLSMPHVARWWNDDPSPDAIEQDYGPCIDGIEPAEVFIAHCDGVSVGLIQRYRFGAYPRYMDELAHIVEVPADYTSIDYLIGPPEALGRRIGAAMIAAFVRCTWEDDLKTPAVIVPVQADNRASWRALERAGFTRVAEGELEPDNPADRRWHYIYRVTRE</sequence>
<dbReference type="PROSITE" id="PS51186">
    <property type="entry name" value="GNAT"/>
    <property type="match status" value="1"/>
</dbReference>
<keyword evidence="3" id="KW-0808">Transferase</keyword>
<dbReference type="EMBL" id="QYUP01000194">
    <property type="protein sequence ID" value="RJG08383.1"/>
    <property type="molecule type" value="Genomic_DNA"/>
</dbReference>
<proteinExistence type="predicted"/>
<dbReference type="GO" id="GO:0046677">
    <property type="term" value="P:response to antibiotic"/>
    <property type="evidence" value="ECO:0007669"/>
    <property type="project" value="UniProtKB-KW"/>
</dbReference>
<organism evidence="3 4">
    <name type="scientific">Massilia cavernae</name>
    <dbReference type="NCBI Taxonomy" id="2320864"/>
    <lineage>
        <taxon>Bacteria</taxon>
        <taxon>Pseudomonadati</taxon>
        <taxon>Pseudomonadota</taxon>
        <taxon>Betaproteobacteria</taxon>
        <taxon>Burkholderiales</taxon>
        <taxon>Oxalobacteraceae</taxon>
        <taxon>Telluria group</taxon>
        <taxon>Massilia</taxon>
    </lineage>
</organism>
<evidence type="ECO:0000313" key="3">
    <source>
        <dbReference type="EMBL" id="RJG08383.1"/>
    </source>
</evidence>
<dbReference type="AlphaFoldDB" id="A0A418X7N6"/>
<dbReference type="SUPFAM" id="SSF55729">
    <property type="entry name" value="Acyl-CoA N-acyltransferases (Nat)"/>
    <property type="match status" value="1"/>
</dbReference>
<keyword evidence="4" id="KW-1185">Reference proteome</keyword>
<dbReference type="InterPro" id="IPR000182">
    <property type="entry name" value="GNAT_dom"/>
</dbReference>